<evidence type="ECO:0000313" key="2">
    <source>
        <dbReference type="Proteomes" id="UP000255070"/>
    </source>
</evidence>
<protein>
    <submittedName>
        <fullName evidence="1">WbqC-like protein family</fullName>
    </submittedName>
</protein>
<dbReference type="InterPro" id="IPR014985">
    <property type="entry name" value="WbqC"/>
</dbReference>
<dbReference type="Proteomes" id="UP000255070">
    <property type="component" value="Unassembled WGS sequence"/>
</dbReference>
<evidence type="ECO:0000313" key="1">
    <source>
        <dbReference type="EMBL" id="SUY79734.1"/>
    </source>
</evidence>
<proteinExistence type="predicted"/>
<dbReference type="Pfam" id="PF08889">
    <property type="entry name" value="WbqC"/>
    <property type="match status" value="1"/>
</dbReference>
<name>A0A8B4S912_COMTE</name>
<reference evidence="1 2" key="1">
    <citation type="submission" date="2018-06" db="EMBL/GenBank/DDBJ databases">
        <authorList>
            <consortium name="Pathogen Informatics"/>
            <person name="Doyle S."/>
        </authorList>
    </citation>
    <scope>NUCLEOTIDE SEQUENCE [LARGE SCALE GENOMIC DNA]</scope>
    <source>
        <strain evidence="1 2">NCTC10698</strain>
    </source>
</reference>
<organism evidence="1 2">
    <name type="scientific">Comamonas testosteroni</name>
    <name type="common">Pseudomonas testosteroni</name>
    <dbReference type="NCBI Taxonomy" id="285"/>
    <lineage>
        <taxon>Bacteria</taxon>
        <taxon>Pseudomonadati</taxon>
        <taxon>Pseudomonadota</taxon>
        <taxon>Betaproteobacteria</taxon>
        <taxon>Burkholderiales</taxon>
        <taxon>Comamonadaceae</taxon>
        <taxon>Comamonas</taxon>
    </lineage>
</organism>
<sequence length="229" mass="26585">MRGAIMQPYFFPYLGYFQLVYEVERFVFLDDVNYIKKGYINRNSILLNGARHEFSVAVSKVSQNRTIRNHDYVSEFTGFLKLIEQNYRKAPYFHAVMPLIEKVALDSNNNVACKNAKSVRSVFDYLGVSRDFSFSSDTHLEQSCKGQDRIIALCKKLGIEKYRNAIGGQDIYSQEAFFENDIELKFIQSNIQPYAQGKHEFVSHLSIIDMLMHCDKKTIQEHISNYSLV</sequence>
<keyword evidence="2" id="KW-1185">Reference proteome</keyword>
<gene>
    <name evidence="1" type="ORF">NCTC10698_04679</name>
</gene>
<dbReference type="AlphaFoldDB" id="A0A8B4S912"/>
<accession>A0A8B4S912</accession>
<comment type="caution">
    <text evidence="1">The sequence shown here is derived from an EMBL/GenBank/DDBJ whole genome shotgun (WGS) entry which is preliminary data.</text>
</comment>
<dbReference type="EMBL" id="UFXL01000001">
    <property type="protein sequence ID" value="SUY79734.1"/>
    <property type="molecule type" value="Genomic_DNA"/>
</dbReference>